<dbReference type="OrthoDB" id="9793236at2"/>
<dbReference type="SUPFAM" id="SSF56672">
    <property type="entry name" value="DNA/RNA polymerases"/>
    <property type="match status" value="1"/>
</dbReference>
<sequence length="209" mass="23377">MTMTTTFVSCVAERERAGAARGDQLSRTVEPFGLEALWRVYLACRRGKRQPRDTQRYESSVLDHLVSTRDALASLRWRPSRTLAFVVDQPKRREIHAATFADRVVHHLLVERLARLCEPVFIHDSYANRRGKGTHAAVARLHAFMRSATQGGRLPAYIFMPGWPRSSAPMSAPTPCGCRQRHARGCAPRSPAFWDIAAMPAPRGCGAAR</sequence>
<protein>
    <recommendedName>
        <fullName evidence="3">Reverse transcriptase (RNA-dependent DNA polymerase)</fullName>
    </recommendedName>
</protein>
<proteinExistence type="predicted"/>
<dbReference type="EMBL" id="SMAO01000007">
    <property type="protein sequence ID" value="TCT19845.1"/>
    <property type="molecule type" value="Genomic_DNA"/>
</dbReference>
<organism evidence="1 2">
    <name type="scientific">Thiobaca trueperi</name>
    <dbReference type="NCBI Taxonomy" id="127458"/>
    <lineage>
        <taxon>Bacteria</taxon>
        <taxon>Pseudomonadati</taxon>
        <taxon>Pseudomonadota</taxon>
        <taxon>Gammaproteobacteria</taxon>
        <taxon>Chromatiales</taxon>
        <taxon>Chromatiaceae</taxon>
        <taxon>Thiobaca</taxon>
    </lineage>
</organism>
<dbReference type="AlphaFoldDB" id="A0A4R3MUN6"/>
<accession>A0A4R3MUN6</accession>
<gene>
    <name evidence="1" type="ORF">EDC35_107173</name>
</gene>
<dbReference type="InterPro" id="IPR043502">
    <property type="entry name" value="DNA/RNA_pol_sf"/>
</dbReference>
<reference evidence="1 2" key="1">
    <citation type="submission" date="2019-03" db="EMBL/GenBank/DDBJ databases">
        <title>Genomic Encyclopedia of Type Strains, Phase IV (KMG-IV): sequencing the most valuable type-strain genomes for metagenomic binning, comparative biology and taxonomic classification.</title>
        <authorList>
            <person name="Goeker M."/>
        </authorList>
    </citation>
    <scope>NUCLEOTIDE SEQUENCE [LARGE SCALE GENOMIC DNA]</scope>
    <source>
        <strain evidence="1 2">DSM 13587</strain>
    </source>
</reference>
<name>A0A4R3MUN6_9GAMM</name>
<evidence type="ECO:0000313" key="1">
    <source>
        <dbReference type="EMBL" id="TCT19845.1"/>
    </source>
</evidence>
<evidence type="ECO:0008006" key="3">
    <source>
        <dbReference type="Google" id="ProtNLM"/>
    </source>
</evidence>
<evidence type="ECO:0000313" key="2">
    <source>
        <dbReference type="Proteomes" id="UP000295717"/>
    </source>
</evidence>
<dbReference type="RefSeq" id="WP_132977879.1">
    <property type="nucleotide sequence ID" value="NZ_SMAO01000007.1"/>
</dbReference>
<dbReference type="Proteomes" id="UP000295717">
    <property type="component" value="Unassembled WGS sequence"/>
</dbReference>
<comment type="caution">
    <text evidence="1">The sequence shown here is derived from an EMBL/GenBank/DDBJ whole genome shotgun (WGS) entry which is preliminary data.</text>
</comment>
<keyword evidence="2" id="KW-1185">Reference proteome</keyword>